<accession>A0A2A6RHL0</accession>
<evidence type="ECO:0000313" key="1">
    <source>
        <dbReference type="EMBL" id="PDW02614.1"/>
    </source>
</evidence>
<proteinExistence type="predicted"/>
<gene>
    <name evidence="1" type="ORF">CJ255_13075</name>
</gene>
<protein>
    <submittedName>
        <fullName evidence="1">Uncharacterized protein</fullName>
    </submittedName>
</protein>
<keyword evidence="2" id="KW-1185">Reference proteome</keyword>
<comment type="caution">
    <text evidence="1">The sequence shown here is derived from an EMBL/GenBank/DDBJ whole genome shotgun (WGS) entry which is preliminary data.</text>
</comment>
<reference evidence="2" key="1">
    <citation type="submission" date="2017-08" db="EMBL/GenBank/DDBJ databases">
        <authorList>
            <person name="Grouzdev D.S."/>
            <person name="Gaisin V.A."/>
            <person name="Rysina M.S."/>
            <person name="Gorlenko V.M."/>
        </authorList>
    </citation>
    <scope>NUCLEOTIDE SEQUENCE [LARGE SCALE GENOMIC DNA]</scope>
    <source>
        <strain evidence="2">Kir15-3F</strain>
    </source>
</reference>
<dbReference type="RefSeq" id="WP_097644553.1">
    <property type="nucleotide sequence ID" value="NZ_NQWI01000059.1"/>
</dbReference>
<name>A0A2A6RHL0_9CHLR</name>
<organism evidence="1 2">
    <name type="scientific">Candidatus Viridilinea mediisalina</name>
    <dbReference type="NCBI Taxonomy" id="2024553"/>
    <lineage>
        <taxon>Bacteria</taxon>
        <taxon>Bacillati</taxon>
        <taxon>Chloroflexota</taxon>
        <taxon>Chloroflexia</taxon>
        <taxon>Chloroflexales</taxon>
        <taxon>Chloroflexineae</taxon>
        <taxon>Oscillochloridaceae</taxon>
        <taxon>Candidatus Viridilinea</taxon>
    </lineage>
</organism>
<dbReference type="EMBL" id="NQWI01000059">
    <property type="protein sequence ID" value="PDW02614.1"/>
    <property type="molecule type" value="Genomic_DNA"/>
</dbReference>
<dbReference type="Proteomes" id="UP000220527">
    <property type="component" value="Unassembled WGS sequence"/>
</dbReference>
<sequence length="230" mass="26172">MIVTLVATVAEKLALEDRLKTNQAEIKSIEATLRALDKVAKTVREFTDQLEVCSPYLDKQVVADIRSQVQFVGQELATSRQRFATNRKEWLGIQKAESHLQRPIKDLADRWQSYASGRLSPYRELMRLVNYLPEVASSATELDQLVRSLEDQAKRPPRTQAQLEQCEGLLKTLGQRLDRVASLSIGIRAFLARVVDNQATLRDLTPEVQQWIAEGKREAAFAISFSQHRR</sequence>
<evidence type="ECO:0000313" key="2">
    <source>
        <dbReference type="Proteomes" id="UP000220527"/>
    </source>
</evidence>
<dbReference type="AlphaFoldDB" id="A0A2A6RHL0"/>